<dbReference type="Gene3D" id="3.30.950.30">
    <property type="entry name" value="Schlafen, AAA domain"/>
    <property type="match status" value="1"/>
</dbReference>
<organism evidence="2 3">
    <name type="scientific">Paraburkholderia ultramafica</name>
    <dbReference type="NCBI Taxonomy" id="1544867"/>
    <lineage>
        <taxon>Bacteria</taxon>
        <taxon>Pseudomonadati</taxon>
        <taxon>Pseudomonadota</taxon>
        <taxon>Betaproteobacteria</taxon>
        <taxon>Burkholderiales</taxon>
        <taxon>Burkholderiaceae</taxon>
        <taxon>Paraburkholderia</taxon>
    </lineage>
</organism>
<keyword evidence="3" id="KW-1185">Reference proteome</keyword>
<dbReference type="EMBL" id="CADIKK010000041">
    <property type="protein sequence ID" value="CAB3805396.1"/>
    <property type="molecule type" value="Genomic_DNA"/>
</dbReference>
<feature type="domain" description="Schlafen AlbA-2" evidence="1">
    <location>
        <begin position="14"/>
        <end position="125"/>
    </location>
</feature>
<dbReference type="PANTHER" id="PTHR30595">
    <property type="entry name" value="GLPR-RELATED TRANSCRIPTIONAL REPRESSOR"/>
    <property type="match status" value="1"/>
</dbReference>
<evidence type="ECO:0000313" key="2">
    <source>
        <dbReference type="EMBL" id="CAB3805396.1"/>
    </source>
</evidence>
<name>A0A6S7BLY9_9BURK</name>
<dbReference type="Pfam" id="PF04326">
    <property type="entry name" value="SLFN_AlbA_2"/>
    <property type="match status" value="1"/>
</dbReference>
<sequence>MTDDELLARLRDPEDNYVERKPDGVNQEQLRRTLSAFANTLAPDQTGVLFIGIHDRTGAAIGVANSDAVQRRVREAAETCYPPIRYTARVLNAEGTAVVAVEICGSDERPHFTGPAFVRRGSESVNAWPEQFDELIASRNDKARAILHM</sequence>
<dbReference type="PANTHER" id="PTHR30595:SF6">
    <property type="entry name" value="SCHLAFEN ALBA-2 DOMAIN-CONTAINING PROTEIN"/>
    <property type="match status" value="1"/>
</dbReference>
<evidence type="ECO:0000259" key="1">
    <source>
        <dbReference type="Pfam" id="PF04326"/>
    </source>
</evidence>
<dbReference type="Proteomes" id="UP000494365">
    <property type="component" value="Unassembled WGS sequence"/>
</dbReference>
<dbReference type="RefSeq" id="WP_246279273.1">
    <property type="nucleotide sequence ID" value="NZ_CADIKK010000041.1"/>
</dbReference>
<dbReference type="InterPro" id="IPR038461">
    <property type="entry name" value="Schlafen_AlbA_2_dom_sf"/>
</dbReference>
<protein>
    <recommendedName>
        <fullName evidence="1">Schlafen AlbA-2 domain-containing protein</fullName>
    </recommendedName>
</protein>
<reference evidence="2 3" key="1">
    <citation type="submission" date="2020-04" db="EMBL/GenBank/DDBJ databases">
        <authorList>
            <person name="De Canck E."/>
        </authorList>
    </citation>
    <scope>NUCLEOTIDE SEQUENCE [LARGE SCALE GENOMIC DNA]</scope>
    <source>
        <strain evidence="2 3">LMG 28614</strain>
    </source>
</reference>
<dbReference type="InterPro" id="IPR007421">
    <property type="entry name" value="Schlafen_AlbA_2_dom"/>
</dbReference>
<accession>A0A6S7BLY9</accession>
<gene>
    <name evidence="2" type="ORF">LMG28614_06199</name>
</gene>
<proteinExistence type="predicted"/>
<dbReference type="AlphaFoldDB" id="A0A6S7BLY9"/>
<evidence type="ECO:0000313" key="3">
    <source>
        <dbReference type="Proteomes" id="UP000494365"/>
    </source>
</evidence>